<feature type="domain" description="Fibronectin type-III" evidence="20">
    <location>
        <begin position="4156"/>
        <end position="4266"/>
    </location>
</feature>
<dbReference type="InterPro" id="IPR013320">
    <property type="entry name" value="ConA-like_dom_sf"/>
</dbReference>
<evidence type="ECO:0008006" key="24">
    <source>
        <dbReference type="Google" id="ProtNLM"/>
    </source>
</evidence>
<dbReference type="FunFam" id="2.60.40.10:FF:001716">
    <property type="entry name" value="Usherin"/>
    <property type="match status" value="1"/>
</dbReference>
<feature type="domain" description="Fibronectin type-III" evidence="20">
    <location>
        <begin position="2057"/>
        <end position="2145"/>
    </location>
</feature>
<feature type="domain" description="Fibronectin type-III" evidence="20">
    <location>
        <begin position="2989"/>
        <end position="3081"/>
    </location>
</feature>
<dbReference type="Pfam" id="PF00041">
    <property type="entry name" value="fn3"/>
    <property type="match status" value="12"/>
</dbReference>
<keyword evidence="12" id="KW-0966">Cell projection</keyword>
<feature type="domain" description="Laminin G" evidence="18">
    <location>
        <begin position="1715"/>
        <end position="1893"/>
    </location>
</feature>
<keyword evidence="16" id="KW-0812">Transmembrane</keyword>
<feature type="domain" description="Fibronectin type-III" evidence="20">
    <location>
        <begin position="1143"/>
        <end position="1235"/>
    </location>
</feature>
<dbReference type="SMART" id="SM00060">
    <property type="entry name" value="FN3"/>
    <property type="match status" value="34"/>
</dbReference>
<feature type="domain" description="Fibronectin type-III" evidence="20">
    <location>
        <begin position="1236"/>
        <end position="1357"/>
    </location>
</feature>
<keyword evidence="3" id="KW-0964">Secreted</keyword>
<dbReference type="FunFam" id="2.60.40.10:FF:000819">
    <property type="entry name" value="Usherin"/>
    <property type="match status" value="1"/>
</dbReference>
<dbReference type="GO" id="GO:0005604">
    <property type="term" value="C:basement membrane"/>
    <property type="evidence" value="ECO:0007669"/>
    <property type="project" value="UniProtKB-SubCell"/>
</dbReference>
<evidence type="ECO:0000313" key="23">
    <source>
        <dbReference type="Proteomes" id="UP000007110"/>
    </source>
</evidence>
<reference evidence="22" key="2">
    <citation type="submission" date="2021-01" db="UniProtKB">
        <authorList>
            <consortium name="EnsemblMetazoa"/>
        </authorList>
    </citation>
    <scope>IDENTIFICATION</scope>
</reference>
<feature type="disulfide bond" evidence="14">
    <location>
        <begin position="856"/>
        <end position="865"/>
    </location>
</feature>
<dbReference type="InterPro" id="IPR050713">
    <property type="entry name" value="RTP_Phos/Ushers"/>
</dbReference>
<feature type="domain" description="Laminin EGF-like" evidence="19">
    <location>
        <begin position="781"/>
        <end position="832"/>
    </location>
</feature>
<feature type="disulfide bond" evidence="14">
    <location>
        <begin position="913"/>
        <end position="922"/>
    </location>
</feature>
<feature type="compositionally biased region" description="Low complexity" evidence="15">
    <location>
        <begin position="2629"/>
        <end position="2641"/>
    </location>
</feature>
<dbReference type="SUPFAM" id="SSF49785">
    <property type="entry name" value="Galactose-binding domain-like"/>
    <property type="match status" value="1"/>
</dbReference>
<dbReference type="Pfam" id="PF02210">
    <property type="entry name" value="Laminin_G_2"/>
    <property type="match status" value="2"/>
</dbReference>
<feature type="domain" description="Laminin N-terminal" evidence="21">
    <location>
        <begin position="269"/>
        <end position="503"/>
    </location>
</feature>
<feature type="domain" description="Fibronectin type-III" evidence="20">
    <location>
        <begin position="3773"/>
        <end position="3865"/>
    </location>
</feature>
<reference evidence="23" key="1">
    <citation type="submission" date="2015-02" db="EMBL/GenBank/DDBJ databases">
        <title>Genome sequencing for Strongylocentrotus purpuratus.</title>
        <authorList>
            <person name="Murali S."/>
            <person name="Liu Y."/>
            <person name="Vee V."/>
            <person name="English A."/>
            <person name="Wang M."/>
            <person name="Skinner E."/>
            <person name="Han Y."/>
            <person name="Muzny D.M."/>
            <person name="Worley K.C."/>
            <person name="Gibbs R.A."/>
        </authorList>
    </citation>
    <scope>NUCLEOTIDE SEQUENCE</scope>
</reference>
<feature type="disulfide bond" evidence="14">
    <location>
        <begin position="703"/>
        <end position="712"/>
    </location>
</feature>
<dbReference type="FunFam" id="2.60.40.10:FF:001379">
    <property type="entry name" value="Usherin"/>
    <property type="match status" value="2"/>
</dbReference>
<dbReference type="OMA" id="LYMDGML"/>
<dbReference type="FunFam" id="2.60.40.10:FF:001882">
    <property type="entry name" value="Usherin"/>
    <property type="match status" value="1"/>
</dbReference>
<feature type="domain" description="Laminin G" evidence="18">
    <location>
        <begin position="1510"/>
        <end position="1710"/>
    </location>
</feature>
<feature type="domain" description="Laminin EGF-like" evidence="19">
    <location>
        <begin position="680"/>
        <end position="732"/>
    </location>
</feature>
<dbReference type="FunFam" id="2.60.40.10:FF:003747">
    <property type="match status" value="1"/>
</dbReference>
<feature type="disulfide bond" evidence="14">
    <location>
        <begin position="1017"/>
        <end position="1026"/>
    </location>
</feature>
<evidence type="ECO:0000259" key="20">
    <source>
        <dbReference type="PROSITE" id="PS50853"/>
    </source>
</evidence>
<evidence type="ECO:0000313" key="22">
    <source>
        <dbReference type="EnsemblMetazoa" id="XP_030854301"/>
    </source>
</evidence>
<feature type="domain" description="Fibronectin type-III" evidence="20">
    <location>
        <begin position="2245"/>
        <end position="2331"/>
    </location>
</feature>
<feature type="domain" description="Laminin EGF-like" evidence="19">
    <location>
        <begin position="627"/>
        <end position="679"/>
    </location>
</feature>
<feature type="domain" description="Fibronectin type-III" evidence="20">
    <location>
        <begin position="4363"/>
        <end position="4450"/>
    </location>
</feature>
<comment type="subcellular location">
    <subcellularLocation>
        <location evidence="2">Cell projection</location>
    </subcellularLocation>
    <subcellularLocation>
        <location evidence="1">Secreted</location>
        <location evidence="1">Extracellular space</location>
        <location evidence="1">Extracellular matrix</location>
        <location evidence="1">Basement membrane</location>
    </subcellularLocation>
</comment>
<dbReference type="Gene3D" id="2.60.40.10">
    <property type="entry name" value="Immunoglobulins"/>
    <property type="match status" value="31"/>
</dbReference>
<evidence type="ECO:0000256" key="14">
    <source>
        <dbReference type="PROSITE-ProRule" id="PRU00460"/>
    </source>
</evidence>
<keyword evidence="4" id="KW-0272">Extracellular matrix</keyword>
<accession>A0A7M7PNC5</accession>
<feature type="domain" description="Fibronectin type-III" evidence="20">
    <location>
        <begin position="3960"/>
        <end position="4064"/>
    </location>
</feature>
<feature type="domain" description="Fibronectin type-III" evidence="20">
    <location>
        <begin position="4636"/>
        <end position="4734"/>
    </location>
</feature>
<dbReference type="CDD" id="cd00110">
    <property type="entry name" value="LamG"/>
    <property type="match status" value="2"/>
</dbReference>
<feature type="domain" description="Fibronectin type-III" evidence="20">
    <location>
        <begin position="3866"/>
        <end position="3959"/>
    </location>
</feature>
<dbReference type="EnsemblMetazoa" id="XM_030998441">
    <property type="protein sequence ID" value="XP_030854301"/>
    <property type="gene ID" value="LOC588674"/>
</dbReference>
<dbReference type="FunFam" id="2.60.40.10:FF:001416">
    <property type="entry name" value="Usherin"/>
    <property type="match status" value="1"/>
</dbReference>
<evidence type="ECO:0000256" key="2">
    <source>
        <dbReference type="ARBA" id="ARBA00004316"/>
    </source>
</evidence>
<keyword evidence="16" id="KW-1133">Transmembrane helix</keyword>
<feature type="domain" description="Laminin EGF-like" evidence="19">
    <location>
        <begin position="996"/>
        <end position="1046"/>
    </location>
</feature>
<feature type="domain" description="Fibronectin type-III" evidence="20">
    <location>
        <begin position="4451"/>
        <end position="4543"/>
    </location>
</feature>
<feature type="disulfide bond" evidence="14">
    <location>
        <begin position="650"/>
        <end position="659"/>
    </location>
</feature>
<protein>
    <recommendedName>
        <fullName evidence="24">Usherin</fullName>
    </recommendedName>
</protein>
<dbReference type="Gene3D" id="2.60.120.260">
    <property type="entry name" value="Galactose-binding domain-like"/>
    <property type="match status" value="1"/>
</dbReference>
<dbReference type="FunFam" id="2.60.40.10:FF:001030">
    <property type="entry name" value="Usherin"/>
    <property type="match status" value="2"/>
</dbReference>
<dbReference type="FunFam" id="2.60.120.200:FF:000126">
    <property type="entry name" value="usherin"/>
    <property type="match status" value="1"/>
</dbReference>
<dbReference type="InterPro" id="IPR013783">
    <property type="entry name" value="Ig-like_fold"/>
</dbReference>
<feature type="domain" description="Fibronectin type-III" evidence="20">
    <location>
        <begin position="1956"/>
        <end position="2056"/>
    </location>
</feature>
<dbReference type="SMART" id="SM00282">
    <property type="entry name" value="LamG"/>
    <property type="match status" value="3"/>
</dbReference>
<dbReference type="GO" id="GO:0042995">
    <property type="term" value="C:cell projection"/>
    <property type="evidence" value="ECO:0007669"/>
    <property type="project" value="UniProtKB-SubCell"/>
</dbReference>
<evidence type="ECO:0000256" key="1">
    <source>
        <dbReference type="ARBA" id="ARBA00004302"/>
    </source>
</evidence>
<keyword evidence="23" id="KW-1185">Reference proteome</keyword>
<feature type="domain" description="Fibronectin type-III" evidence="20">
    <location>
        <begin position="4270"/>
        <end position="4362"/>
    </location>
</feature>
<evidence type="ECO:0000256" key="9">
    <source>
        <dbReference type="ARBA" id="ARBA00023054"/>
    </source>
</evidence>
<feature type="compositionally biased region" description="Polar residues" evidence="15">
    <location>
        <begin position="2618"/>
        <end position="2627"/>
    </location>
</feature>
<evidence type="ECO:0000256" key="17">
    <source>
        <dbReference type="SAM" id="SignalP"/>
    </source>
</evidence>
<feature type="domain" description="Fibronectin type-III" evidence="20">
    <location>
        <begin position="2723"/>
        <end position="2812"/>
    </location>
</feature>
<dbReference type="CDD" id="cd00063">
    <property type="entry name" value="FN3"/>
    <property type="match status" value="30"/>
</dbReference>
<dbReference type="RefSeq" id="XP_030854301.1">
    <property type="nucleotide sequence ID" value="XM_030998441.1"/>
</dbReference>
<proteinExistence type="predicted"/>
<keyword evidence="16" id="KW-0472">Membrane</keyword>
<dbReference type="InterPro" id="IPR001791">
    <property type="entry name" value="Laminin_G"/>
</dbReference>
<evidence type="ECO:0000256" key="15">
    <source>
        <dbReference type="SAM" id="MobiDB-lite"/>
    </source>
</evidence>
<evidence type="ECO:0000256" key="12">
    <source>
        <dbReference type="ARBA" id="ARBA00023273"/>
    </source>
</evidence>
<dbReference type="FunFam" id="2.60.40.10:FF:001100">
    <property type="entry name" value="Usherin"/>
    <property type="match status" value="1"/>
</dbReference>
<dbReference type="InParanoid" id="A0A7M7PNC5"/>
<dbReference type="PROSITE" id="PS51117">
    <property type="entry name" value="LAMININ_NTER"/>
    <property type="match status" value="1"/>
</dbReference>
<dbReference type="CTD" id="7399"/>
<dbReference type="FunFam" id="2.10.25.10:FF:000084">
    <property type="entry name" value="Laminin subunit alpha 3"/>
    <property type="match status" value="1"/>
</dbReference>
<feature type="domain" description="Fibronectin type-III" evidence="20">
    <location>
        <begin position="1049"/>
        <end position="1140"/>
    </location>
</feature>
<feature type="domain" description="Fibronectin type-III" evidence="20">
    <location>
        <begin position="1358"/>
        <end position="1461"/>
    </location>
</feature>
<feature type="disulfide bond" evidence="14">
    <location>
        <begin position="754"/>
        <end position="763"/>
    </location>
</feature>
<feature type="domain" description="Fibronectin type-III" evidence="20">
    <location>
        <begin position="3588"/>
        <end position="3682"/>
    </location>
</feature>
<keyword evidence="9" id="KW-0175">Coiled coil</keyword>
<evidence type="ECO:0000256" key="4">
    <source>
        <dbReference type="ARBA" id="ARBA00022530"/>
    </source>
</evidence>
<name>A0A7M7PNC5_STRPU</name>
<feature type="signal peptide" evidence="17">
    <location>
        <begin position="1"/>
        <end position="21"/>
    </location>
</feature>
<evidence type="ECO:0000256" key="3">
    <source>
        <dbReference type="ARBA" id="ARBA00022525"/>
    </source>
</evidence>
<dbReference type="FunFam" id="2.10.25.10:FF:000135">
    <property type="entry name" value="Laminin subunit beta 4"/>
    <property type="match status" value="1"/>
</dbReference>
<dbReference type="PANTHER" id="PTHR46957:SF7">
    <property type="entry name" value="USHERIN"/>
    <property type="match status" value="1"/>
</dbReference>
<evidence type="ECO:0000256" key="10">
    <source>
        <dbReference type="ARBA" id="ARBA00023157"/>
    </source>
</evidence>
<dbReference type="FunFam" id="2.10.25.10:FF:000090">
    <property type="entry name" value="laminin subunit alpha"/>
    <property type="match status" value="3"/>
</dbReference>
<dbReference type="SUPFAM" id="SSF57196">
    <property type="entry name" value="EGF/Laminin"/>
    <property type="match status" value="7"/>
</dbReference>
<keyword evidence="10 14" id="KW-1015">Disulfide bond</keyword>
<dbReference type="PROSITE" id="PS01248">
    <property type="entry name" value="EGF_LAM_1"/>
    <property type="match status" value="2"/>
</dbReference>
<dbReference type="FunFam" id="2.60.40.10:FF:004845">
    <property type="match status" value="1"/>
</dbReference>
<dbReference type="KEGG" id="spu:588674"/>
<keyword evidence="6" id="KW-0677">Repeat</keyword>
<dbReference type="PRINTS" id="PR00011">
    <property type="entry name" value="EGFLAMININ"/>
</dbReference>
<feature type="chain" id="PRO_5029694243" description="Usherin" evidence="17">
    <location>
        <begin position="22"/>
        <end position="5198"/>
    </location>
</feature>
<dbReference type="PANTHER" id="PTHR46957">
    <property type="entry name" value="CYTOKINE RECEPTOR"/>
    <property type="match status" value="1"/>
</dbReference>
<feature type="domain" description="Fibronectin type-III" evidence="20">
    <location>
        <begin position="4826"/>
        <end position="4931"/>
    </location>
</feature>
<dbReference type="CDD" id="cd00055">
    <property type="entry name" value="EGF_Lam"/>
    <property type="match status" value="9"/>
</dbReference>
<evidence type="ECO:0000256" key="5">
    <source>
        <dbReference type="ARBA" id="ARBA00022729"/>
    </source>
</evidence>
<feature type="domain" description="Fibronectin type-III" evidence="20">
    <location>
        <begin position="2438"/>
        <end position="2536"/>
    </location>
</feature>
<dbReference type="FunFam" id="2.60.40.10:FF:003874">
    <property type="match status" value="1"/>
</dbReference>
<dbReference type="Gene3D" id="2.60.120.200">
    <property type="match status" value="3"/>
</dbReference>
<evidence type="ECO:0000256" key="6">
    <source>
        <dbReference type="ARBA" id="ARBA00022737"/>
    </source>
</evidence>
<keyword evidence="11" id="KW-0325">Glycoprotein</keyword>
<feature type="domain" description="Laminin EGF-like" evidence="19">
    <location>
        <begin position="833"/>
        <end position="885"/>
    </location>
</feature>
<keyword evidence="8" id="KW-0130">Cell adhesion</keyword>
<feature type="disulfide bond" evidence="14">
    <location>
        <begin position="735"/>
        <end position="752"/>
    </location>
</feature>
<feature type="domain" description="Fibronectin type-III" evidence="20">
    <location>
        <begin position="3500"/>
        <end position="3587"/>
    </location>
</feature>
<feature type="disulfide bond" evidence="14">
    <location>
        <begin position="803"/>
        <end position="812"/>
    </location>
</feature>
<dbReference type="FunFam" id="2.10.25.10:FF:000224">
    <property type="entry name" value="Usherin"/>
    <property type="match status" value="1"/>
</dbReference>
<dbReference type="GO" id="GO:0048513">
    <property type="term" value="P:animal organ development"/>
    <property type="evidence" value="ECO:0007669"/>
    <property type="project" value="UniProtKB-ARBA"/>
</dbReference>
<evidence type="ECO:0000259" key="21">
    <source>
        <dbReference type="PROSITE" id="PS51117"/>
    </source>
</evidence>
<dbReference type="FunFam" id="2.60.40.10:FF:001176">
    <property type="entry name" value="Usherin"/>
    <property type="match status" value="2"/>
</dbReference>
<dbReference type="SMART" id="SM00560">
    <property type="entry name" value="LamGL"/>
    <property type="match status" value="1"/>
</dbReference>
<feature type="region of interest" description="Disordered" evidence="15">
    <location>
        <begin position="2618"/>
        <end position="2646"/>
    </location>
</feature>
<feature type="domain" description="Fibronectin type-III" evidence="20">
    <location>
        <begin position="4065"/>
        <end position="4155"/>
    </location>
</feature>
<dbReference type="Gene3D" id="2.10.25.10">
    <property type="entry name" value="Laminin"/>
    <property type="match status" value="9"/>
</dbReference>
<dbReference type="Pfam" id="PF13385">
    <property type="entry name" value="Laminin_G_3"/>
    <property type="match status" value="1"/>
</dbReference>
<dbReference type="FunFam" id="2.60.120.200:FF:000555">
    <property type="entry name" value="Uncharacterized protein"/>
    <property type="match status" value="1"/>
</dbReference>
<evidence type="ECO:0000256" key="16">
    <source>
        <dbReference type="SAM" id="Phobius"/>
    </source>
</evidence>
<dbReference type="InterPro" id="IPR036116">
    <property type="entry name" value="FN3_sf"/>
</dbReference>
<dbReference type="InterPro" id="IPR008979">
    <property type="entry name" value="Galactose-bd-like_sf"/>
</dbReference>
<keyword evidence="7" id="KW-0084">Basement membrane</keyword>
<evidence type="ECO:0000259" key="19">
    <source>
        <dbReference type="PROSITE" id="PS50027"/>
    </source>
</evidence>
<dbReference type="SMART" id="SM00136">
    <property type="entry name" value="LamNT"/>
    <property type="match status" value="1"/>
</dbReference>
<feature type="transmembrane region" description="Helical" evidence="16">
    <location>
        <begin position="5032"/>
        <end position="5055"/>
    </location>
</feature>
<dbReference type="FunFam" id="2.10.25.10:FF:000275">
    <property type="entry name" value="usherin"/>
    <property type="match status" value="2"/>
</dbReference>
<dbReference type="FunFam" id="2.60.40.10:FF:001211">
    <property type="entry name" value="Usherin"/>
    <property type="match status" value="2"/>
</dbReference>
<dbReference type="Proteomes" id="UP000007110">
    <property type="component" value="Unassembled WGS sequence"/>
</dbReference>
<feature type="disulfide bond" evidence="14">
    <location>
        <begin position="998"/>
        <end position="1015"/>
    </location>
</feature>
<dbReference type="InterPro" id="IPR003961">
    <property type="entry name" value="FN3_dom"/>
</dbReference>
<feature type="disulfide bond" evidence="14">
    <location>
        <begin position="996"/>
        <end position="1008"/>
    </location>
</feature>
<feature type="domain" description="Fibronectin type-III" evidence="20">
    <location>
        <begin position="2538"/>
        <end position="2623"/>
    </location>
</feature>
<dbReference type="PROSITE" id="PS50025">
    <property type="entry name" value="LAM_G_DOMAIN"/>
    <property type="match status" value="2"/>
</dbReference>
<dbReference type="SUPFAM" id="SSF49265">
    <property type="entry name" value="Fibronectin type III"/>
    <property type="match status" value="19"/>
</dbReference>
<evidence type="ECO:0000256" key="7">
    <source>
        <dbReference type="ARBA" id="ARBA00022869"/>
    </source>
</evidence>
<feature type="disulfide bond" evidence="14">
    <location>
        <begin position="733"/>
        <end position="745"/>
    </location>
</feature>
<organism evidence="22 23">
    <name type="scientific">Strongylocentrotus purpuratus</name>
    <name type="common">Purple sea urchin</name>
    <dbReference type="NCBI Taxonomy" id="7668"/>
    <lineage>
        <taxon>Eukaryota</taxon>
        <taxon>Metazoa</taxon>
        <taxon>Echinodermata</taxon>
        <taxon>Eleutherozoa</taxon>
        <taxon>Echinozoa</taxon>
        <taxon>Echinoidea</taxon>
        <taxon>Euechinoidea</taxon>
        <taxon>Echinacea</taxon>
        <taxon>Camarodonta</taxon>
        <taxon>Echinidea</taxon>
        <taxon>Strongylocentrotidae</taxon>
        <taxon>Strongylocentrotus</taxon>
    </lineage>
</organism>
<dbReference type="InterPro" id="IPR008211">
    <property type="entry name" value="Laminin_N"/>
</dbReference>
<dbReference type="SMART" id="SM00180">
    <property type="entry name" value="EGF_Lam"/>
    <property type="match status" value="10"/>
</dbReference>
<dbReference type="GeneID" id="588674"/>
<dbReference type="OrthoDB" id="5984158at2759"/>
<feature type="domain" description="Fibronectin type-III" evidence="20">
    <location>
        <begin position="4735"/>
        <end position="4825"/>
    </location>
</feature>
<dbReference type="FunFam" id="2.60.120.260:FF:000227">
    <property type="entry name" value="Predicted protein"/>
    <property type="match status" value="1"/>
</dbReference>
<feature type="domain" description="Fibronectin type-III" evidence="20">
    <location>
        <begin position="2627"/>
        <end position="2722"/>
    </location>
</feature>
<dbReference type="FunFam" id="2.60.40.10:FF:002683">
    <property type="entry name" value="Predicted protein"/>
    <property type="match status" value="1"/>
</dbReference>
<dbReference type="Pfam" id="PF00055">
    <property type="entry name" value="Laminin_N"/>
    <property type="match status" value="1"/>
</dbReference>
<dbReference type="InterPro" id="IPR006558">
    <property type="entry name" value="LamG-like"/>
</dbReference>
<evidence type="ECO:0000256" key="11">
    <source>
        <dbReference type="ARBA" id="ARBA00023180"/>
    </source>
</evidence>
<dbReference type="GO" id="GO:0007155">
    <property type="term" value="P:cell adhesion"/>
    <property type="evidence" value="ECO:0007669"/>
    <property type="project" value="UniProtKB-KW"/>
</dbReference>
<evidence type="ECO:0000256" key="13">
    <source>
        <dbReference type="ARBA" id="ARBA00023292"/>
    </source>
</evidence>
<keyword evidence="5 17" id="KW-0732">Signal</keyword>
<comment type="caution">
    <text evidence="14">Lacks conserved residue(s) required for the propagation of feature annotation.</text>
</comment>
<dbReference type="SUPFAM" id="SSF49899">
    <property type="entry name" value="Concanavalin A-like lectins/glucanases"/>
    <property type="match status" value="3"/>
</dbReference>
<dbReference type="Pfam" id="PF00053">
    <property type="entry name" value="EGF_laminin"/>
    <property type="match status" value="9"/>
</dbReference>
<feature type="domain" description="Laminin EGF-like" evidence="19">
    <location>
        <begin position="886"/>
        <end position="946"/>
    </location>
</feature>
<feature type="domain" description="Fibronectin type-III" evidence="20">
    <location>
        <begin position="2148"/>
        <end position="2244"/>
    </location>
</feature>
<sequence>MESFATFISWLFICVIGRAAAQGSFPDLFNAGEGRPISTEPVVGTCGYDPTTGDLARSAFCRSSTISSSVSSCTIALCNQACPGRTSLPSPIGLLSSGSCVTEDFASTRPNSEQNEPSYIFRSTPNCFSAPAVPTVGNDGRFTLAVWIRPDVITDGTILERRSSTNEIIYALVVSSSSITFDYRTAEGAKFLQIQTGVQVSQWQHVAIQVFGTKASFFINGLEVDGTPFETMNLQGEIADDSTAQMRVGQRMTGTDQFVGRMQDLYFYQVTLTNRELEELATEMFPKVHAQSDCRCPDSHPRVNPLEERYCLKNGEADTTVDQISRLNQDSHPLEFANDGDLGSYWVSTLTGGNSITVDIDLGSRVYQVFYVVLQFYSPQSTDLTISYRSDASTPWQVWQYYAQDCQNAFGLDNNGELDTPTSVNCIQFPSDIPYSKGNITFQLLAPEPVARPGYNDFYNTPALLEFVRAKEVRIVMDGHYHVNPSSARHMYYGIEELTISARCDCNGHADTCDITTDPYICNCLASSFTTRIDCGECLPLYNDKPFRHGDQINAYNCKPCQCYGHASSCFYNETLDVSPDRHDRGGGGVCSNCQDNTNGQQCDQCVEGFFKLDGVPLDSTDICNPCECSPNGTVAGDLMCEEVNGQCNCKTYTSGRSCDTCQNGYYNLDASNPNGCEPCGCISAGTINSDISCHQQTGLCNCKDNVIGDKCDRCNFGFYNLAASNLFGCLPCGCNSDGSTSIYCDPSNGQCQCRPSSQGRTCDECRDGFYGLAADGCSECDCDDAGTEPGAPCDKASGQCVCKANVQGVRCDQCEASYYNLQASNSQGCSPCSCNTEGTISGSTVCDATTGQCVCKVNVLGRTCNTCAPNTFGLEAANEDGCESCGCDATGTQTGSNGDVLVCDQNSGQCSCLTNRLGRTCDICDEGFYEPPSGGRGCLSCDCQPLSTEPSTFCDTLTGQCQCRLGSPGLTGRRCDGCMEEYFNYNPSTGMCSPCDCDPRGSLNTSCDSNTGQCDCKDLVTGRRCDTCQISSSNLQASNPQGCSKTPAQQPPPVWQAVNPFSILLTWGPPDEPNGNILTYLLYRNNTLVYNGTATNPLGIQQFEDQNLSPFTTYSYYVQSANEAGRATSPVVIAQTPDAIPAGFDVLIITNVQARSADFSWSQPADISATVTQYILTSMTPSKPDPPTQHFNGLATSYQATDLIPFTNYTFYLTVCTPGSCGQGRATLAYTPQAPPQGVMDPNATALSQSSVFVSWDHPTEANGIITHYELFFRGYPGPDGTIDPPETRIFYPAGWFNPRPVLTPLEDPAEPPVTNFTHTGLDAFTRYQYRVTARNLAGTGHSSWTTVRTAEAAPLSTPAPSVLGVSSSELNITWPQPQDNEIRGVVISYRLYRYITSDDPFAPPQTQELVYSGDGSGMFFVLGSLEPYSIHTFSIEACNSIGCILSPRSSGRTLPTAPEGQGPPMVDGFNSSAMQVMWDPPIMQNGPNPSYQVQSIVASLSRTPPRVERGARFTGGGYYLFSGNILPFSSYTGIEFEFRVSRPSDALSPASALLMFAASDGEQEEMIVVQLREGRPWFIFDPQGGVAGATPNDGGRTYDDGLWHKVVVSRAGSVGSITVDDMYTGTVTAPTASTIIGATTGLYVGGLPVNFDLRRSETGDLAVIRSNLIGCLRNIRIETAHVPTPIWRDLDYSNALERVQVPGGWQGCPTQLERGVHFLGKGYLSLPEGTFNGGSSFTLSLEMRTHYQTGLVLFAYHQTGSYLLIQIVAGTLQIQVSTGTGSPVILSIPNTSLCDGLWKSLFITKVANQLSASINGGASTGIQLSSSSLSLMSSLHLGGVRDDSEAAGFLDTIEMNTQGFGGCMRQLTIDNTAVNLTHDMTGILNVYLDGCPPITSSSIQCSDPQSVSVYDGSTMNFTDNGLHVFTEYLYQVTATNIAGSTDGAWAAGRTREGAPIGLSPPIDPVSITGYVIQLQWQRPSGNTGLLTQYILSAYNLDLPDIAPVQAVFTDTTFSENIGNITDVIPYTNYDVSVTACTAGGCSESSAVSVRTREEAPSGVQSPEALSKTARTITAGWALPDRPNGIITSYQLQLNSVTVYTGTARNYTLSGLSVFNPYRLVLIACTQIGCSSSAEVTITTSELAPSSVDPPTLFPRSPRSIEARWTAPSQPNGILQRYVLYSSTVNGVVGDAVYNTSDLFTDFIINDLSPGTVYYLSVAACTGGGCTISAQSSVRTEESIPEGVPAPIITAASPLELVVTWTHPTQPNGVIISYALVQNGIVIQNSTSMSYTASNLSPWSLHVFRVEACTSKGCTFGPEGSGRTLEAPPQGSIDLAVFTMGSRSVKATWTSPAQPNGMLVYEVLFTGIFYVAPEASNYALVTETRALYNGTIANEIVDITGLIPYSAYTIQVRAYNTEGSILSNQRTVTMPTGNPDGVLPPTLTSTGPTSIQATWTEPARNNAPGDPSFQLRYRPANQPGNQIDVFSNSVRVTSYTLTGLQAFNEYEFRVIAINNAGQTLSEWASVFTREDVPGSIDPPMATDVRPYSTIVTWEFPDTPNGIITSIKLYQNNVLKTTLAGNATQLLIDDLTPFSDYMFSVEMCNTVGCTRSPDSITYTTPQAAPSGQSPPVLSSPTPTSVQLSWSPPSMPNGVLTGYEIERRHQGFTAIFSVVSVAAGAPRAYLDLSAAITPYTAYEYRVKVTNAASSSTSQWASIITKEAPPGGVREPSVTVLGPDSVMVSWEEPALSNGEILSYTIRMPDPRIYLDQTNLTSYIVYNLVPYTDYSVTIEACTAGGCTQSNPTLVTTDPTLPFGQSPPRGDAITQTYISVIWSPPVRPNGPNIRYELHRQKLREPLSTGPVQGLNFWQFIYNGEDTTFQDFGLSTFTTYIYRITVYNDIGSATSDPSDEVTTLAGQPTVAGTISAVAMDHISVLLNWTTPLTYDPGVSSDLLTSLMPNTEYEFRQVIYNGAFNITSLPAVTLTLDGAPEGFAAPLISVLSPSAVNVMWLPPTQPNGDITQYVIYLDGERHGSVESNQLLYIMAGLQPYTIYSIQVEVCTEYDCLLSNATVVTTLEIPPSGVTAPNLLVLGPRALEVSWASPASPNGIILGYEIQRREYQPCSDRPSTPSDGSESSCGYVECLRSESVCGNQCYSGLQACCDGILHEPQSGYQCCDTNYLPAPVNASTPYVCCGGQFHTEQIDHECCNGQYVQVFPGQICCPDPDENRVAVGSGDACCAGVPYDSSGPQICCAGEFYDRSQGLCCSNMFHPYEGQFADGMSGQCCGGVMVAASQTCCSEGDMGVAYLPVEGNVCCGTEYVNMVTSLCCTSENGIAETYTYDTPDAKQQSNDQCCGSQRISPSQACCNEVGYNPGSRVCADRSSTAQGHCGIGTVCPISQAVSSYCDRCDFDANIDTCYSVDASYITSSPSGPGTPSGSNGLCPSALISIYTSGPNIYSYLDPGLSPYTRYEYLISAINAAGSSNSGLSNATTDEDIPAQVQAPEWSVEMGVLDTIQLAWDPPQQPNGIIVTYILRRDGIEIYRGADTSHSDNTGIQPYQHYSYILSACTRVGCAASQPVVAATLQAAPENLFDPALAALTSESILITWQEPGLPNGVIQEYSILQTGVAESIYRGGPEGFQFTHTDLEPFTVYEYRLQACTSAGCSQSNPVSIITMQAAPEGLMQPTHVVVSSTILELYWFEPSQPNGVITSYMLYRDDELVYSGNNSVLTYVDTGLTPNTRYEYLVSAMTVAGGSNSTVHVAQTPFITPEGIPPPTLRVLSASSIEATWTQPTVPNGIIRQYNIVILSGTQDERRLVATSVTMLVVDNLTPYTRYDMRVQACGDSGCGVGPRAYARTFEAAPEEQGPPTLVSTGPSVVEVSWDPPARPNGIIQQYYVYRRQYGTTQELLVFLTTTEQSFVNAGGGLTAFNLYEYRVRVENSQGSTDSPWASIRTQESVPVGLAAPNLVAVSPYAVQGTWTPPSSPNGIIAYYRIEYQERPNDPTATPDIVTAATVEGTVLQTTFYGLLPFTSYQVRIVAINGAGETSGPWGSVTSLQGVPGDIGQLTVEQQSNGLALLLRWDEPGQPNGVITNYFIYEDEYLIAPIYTGLTREFLFRRLTPYTEYVVVLEACTNVGCGRGNPQTVRTAEVAPANQAPPTLGFVNSTAVVLNWKAPVNPNGAITQYDVIRRSARPASPDRKRRNTDESAFTVTVVIHSEYNTDAEDYSFIDNSLQPYRIYEFRIQSINSQGSVDSDWVQVDTDQAAPVGVAPPTVNHITNTPGSLVIGWTPPTESNGIITGYRLQRNNSTPFSFEADYGFQFTDMNLQAFTVYVYTITVCTQGGCTMSSATSIRTLETAPTFVDPPSPVPISSSQIMVNWTTPSIASGEIMQYRLKVDDEVRYSGLGLSTTISGLISHQEYTFVLEACTSGGCTDSPEALARPFEAPPTGMNPPSLRVLSATALEASWSEPNEPNGIISRYELRRDGKLVYDGDAQRYQDFGDGGLGLTPGQQYSYVITAFNSRGHAISDAAVITTSSSSPAGLSPPIVSPLSSQIIGATWQPPAFPNGEIQNYTLYVDNNIVYSGRLFSFDIRNLDFYALYEIRVGACTTSGCALSDSVEARTFEHTPSDQVAPSLEPLADNLGIASGIRAVWNAPSNDNGIILGYELYRRSVDRTTGRRSDPTLLVNTTLREYVDMDSALIPDETYEYLVVSFNSVGEASSPWASVRMLEAPPQGLLPPVVSELEATSLTLTIQEPSQPNGAIQRYVIYRNSTVLSQTTLTSYRDSDLLPFTTYSYSVEACTSGGCTISHAVTVTTIQMAPSGLSAPVVMQADSTWIQLTWDYPTNTNGIITKFELLFGPGCPLTTQPFEQTCPVEDYIPINKDLALTHNVTGLKPYARYDFVVAAYNDAGQVESSPVQENTLPALPFFVSGTKPSINSNTNNSLITVSWAQSFVLNSMLREYILVENGDTVYSGIATAVTRPLKDMEYEFTVTCVTSTGSISYPTIIYQPPSTGGTLPEAQTQWYSSVWFIAIMVLLGVVIIFILIAVVLSRTGTRKPYARERTPLPPRQRKAHNFTFSSMLPRYPESESILDPIPQAISRQSSMHSLHNTYYNPSFPAPSPPRPTSRTSEVMDKNSLKYLDEDDGVAAWDNTAPLPLKMDSGMVSLYEDDAMTHISQPYSYTKEQTMFTDTHL</sequence>
<dbReference type="FunFam" id="2.60.40.10:FF:003411">
    <property type="match status" value="1"/>
</dbReference>
<dbReference type="FunFam" id="2.60.40.10:FF:003890">
    <property type="match status" value="1"/>
</dbReference>
<dbReference type="FunFam" id="2.60.40.10:FF:001004">
    <property type="entry name" value="Usherin"/>
    <property type="match status" value="1"/>
</dbReference>
<feature type="domain" description="Fibronectin type-III" evidence="20">
    <location>
        <begin position="4544"/>
        <end position="4632"/>
    </location>
</feature>
<feature type="domain" description="Fibronectin type-III" evidence="20">
    <location>
        <begin position="3683"/>
        <end position="3769"/>
    </location>
</feature>
<feature type="domain" description="Laminin EGF-like" evidence="19">
    <location>
        <begin position="733"/>
        <end position="780"/>
    </location>
</feature>
<dbReference type="PROSITE" id="PS50027">
    <property type="entry name" value="EGF_LAM_2"/>
    <property type="match status" value="7"/>
</dbReference>
<feature type="domain" description="Fibronectin type-III" evidence="20">
    <location>
        <begin position="2816"/>
        <end position="2919"/>
    </location>
</feature>
<evidence type="ECO:0000259" key="18">
    <source>
        <dbReference type="PROSITE" id="PS50025"/>
    </source>
</evidence>
<keyword evidence="13 14" id="KW-0424">Laminin EGF-like domain</keyword>
<dbReference type="InterPro" id="IPR002049">
    <property type="entry name" value="LE_dom"/>
</dbReference>
<evidence type="ECO:0000256" key="8">
    <source>
        <dbReference type="ARBA" id="ARBA00022889"/>
    </source>
</evidence>
<dbReference type="PROSITE" id="PS50853">
    <property type="entry name" value="FN3"/>
    <property type="match status" value="29"/>
</dbReference>